<sequence length="150" mass="17420">MRSDVFARAERGIVYPLYFGEICSTLRLLWTSSTTTCSWAILRHRFKDVSRSSEYALKRPRLNWGCKKDEKRYAAREESKDPTIHDSHPPPTSSTEVHKDSVRNQKSQSKRLNILKMRNTVPSKRPQITSKRHDRDLNWSPFVTNASGIS</sequence>
<keyword evidence="3" id="KW-1185">Reference proteome</keyword>
<evidence type="ECO:0000256" key="1">
    <source>
        <dbReference type="SAM" id="MobiDB-lite"/>
    </source>
</evidence>
<name>A0A177DG84_ALTAL</name>
<dbReference type="AlphaFoldDB" id="A0A177DG84"/>
<dbReference type="GeneID" id="29116256"/>
<feature type="region of interest" description="Disordered" evidence="1">
    <location>
        <begin position="73"/>
        <end position="150"/>
    </location>
</feature>
<feature type="compositionally biased region" description="Basic and acidic residues" evidence="1">
    <location>
        <begin position="73"/>
        <end position="88"/>
    </location>
</feature>
<feature type="compositionally biased region" description="Polar residues" evidence="1">
    <location>
        <begin position="120"/>
        <end position="129"/>
    </location>
</feature>
<feature type="compositionally biased region" description="Polar residues" evidence="1">
    <location>
        <begin position="141"/>
        <end position="150"/>
    </location>
</feature>
<gene>
    <name evidence="2" type="ORF">CC77DRAFT_211556</name>
</gene>
<dbReference type="Proteomes" id="UP000077248">
    <property type="component" value="Unassembled WGS sequence"/>
</dbReference>
<reference evidence="2 3" key="1">
    <citation type="submission" date="2016-05" db="EMBL/GenBank/DDBJ databases">
        <title>Comparative analysis of secretome profiles of manganese(II)-oxidizing ascomycete fungi.</title>
        <authorList>
            <consortium name="DOE Joint Genome Institute"/>
            <person name="Zeiner C.A."/>
            <person name="Purvine S.O."/>
            <person name="Zink E.M."/>
            <person name="Wu S."/>
            <person name="Pasa-Tolic L."/>
            <person name="Chaput D.L."/>
            <person name="Haridas S."/>
            <person name="Grigoriev I.V."/>
            <person name="Santelli C.M."/>
            <person name="Hansel C.M."/>
        </authorList>
    </citation>
    <scope>NUCLEOTIDE SEQUENCE [LARGE SCALE GENOMIC DNA]</scope>
    <source>
        <strain evidence="2 3">SRC1lrK2f</strain>
    </source>
</reference>
<evidence type="ECO:0000313" key="2">
    <source>
        <dbReference type="EMBL" id="OAG18092.1"/>
    </source>
</evidence>
<protein>
    <submittedName>
        <fullName evidence="2">Uncharacterized protein</fullName>
    </submittedName>
</protein>
<dbReference type="RefSeq" id="XP_018383513.1">
    <property type="nucleotide sequence ID" value="XM_018530662.1"/>
</dbReference>
<dbReference type="VEuPathDB" id="FungiDB:CC77DRAFT_211556"/>
<dbReference type="KEGG" id="aalt:CC77DRAFT_211556"/>
<evidence type="ECO:0000313" key="3">
    <source>
        <dbReference type="Proteomes" id="UP000077248"/>
    </source>
</evidence>
<organism evidence="2 3">
    <name type="scientific">Alternaria alternata</name>
    <name type="common">Alternaria rot fungus</name>
    <name type="synonym">Torula alternata</name>
    <dbReference type="NCBI Taxonomy" id="5599"/>
    <lineage>
        <taxon>Eukaryota</taxon>
        <taxon>Fungi</taxon>
        <taxon>Dikarya</taxon>
        <taxon>Ascomycota</taxon>
        <taxon>Pezizomycotina</taxon>
        <taxon>Dothideomycetes</taxon>
        <taxon>Pleosporomycetidae</taxon>
        <taxon>Pleosporales</taxon>
        <taxon>Pleosporineae</taxon>
        <taxon>Pleosporaceae</taxon>
        <taxon>Alternaria</taxon>
        <taxon>Alternaria sect. Alternaria</taxon>
        <taxon>Alternaria alternata complex</taxon>
    </lineage>
</organism>
<accession>A0A177DG84</accession>
<dbReference type="EMBL" id="KV441484">
    <property type="protein sequence ID" value="OAG18092.1"/>
    <property type="molecule type" value="Genomic_DNA"/>
</dbReference>
<proteinExistence type="predicted"/>